<name>A0ABT8M5K8_9EURY</name>
<sequence>MKLLVCTTEYFPYGAGIANVVYNVVEQLKGMGVECTVCSPTGPDIKLGSQTLIQKTGIGGLLNYWYQVSHFFQNNDYDAVWLQNPFIFIGNPFKRCLVTMHSTYYGTSTHGVGNLPFHLYKSLVAHVERYCLTRMPPNTLFTGVGQPVCEELEKIGIERDQIIYIPNGVNTGRFRPSPDKKSMRKKFGIPEDDIVLLSVGRLAPAKQPFTMIEVFSHIEKKLENVTLCIAGRGELFEETKDLAQRMGLCRVLFLGYVDHDLDLPDLYACSDYYIMTSKYEGLPLTLLEAMASGLPCIVSDIPNLGFVKDADCGIIVDFTDLSVALIEILDYLKLDHHSHEINARNFATSSLDWEIITEDYLQALKDICDC</sequence>
<organism evidence="3 4">
    <name type="scientific">Methanoculleus methanifontis</name>
    <dbReference type="NCBI Taxonomy" id="2584086"/>
    <lineage>
        <taxon>Archaea</taxon>
        <taxon>Methanobacteriati</taxon>
        <taxon>Methanobacteriota</taxon>
        <taxon>Stenosarchaea group</taxon>
        <taxon>Methanomicrobia</taxon>
        <taxon>Methanomicrobiales</taxon>
        <taxon>Methanomicrobiaceae</taxon>
        <taxon>Methanoculleus</taxon>
    </lineage>
</organism>
<dbReference type="RefSeq" id="WP_301678461.1">
    <property type="nucleotide sequence ID" value="NZ_VCYI01000022.1"/>
</dbReference>
<protein>
    <submittedName>
        <fullName evidence="3">Glycosyltransferase family 4 protein</fullName>
    </submittedName>
</protein>
<feature type="domain" description="Glycosyl transferase family 1" evidence="1">
    <location>
        <begin position="179"/>
        <end position="333"/>
    </location>
</feature>
<reference evidence="3" key="1">
    <citation type="submission" date="2019-05" db="EMBL/GenBank/DDBJ databases">
        <title>Isolation and characterization of methanogens from the cold seep sediment at Four-Way Closure Ridge.</title>
        <authorList>
            <person name="You Y.-T."/>
            <person name="Chen S.-C."/>
            <person name="Zhang W.-L."/>
            <person name="Lai M.-C."/>
        </authorList>
    </citation>
    <scope>NUCLEOTIDE SEQUENCE</scope>
    <source>
        <strain evidence="3">FWC-SCC3</strain>
    </source>
</reference>
<evidence type="ECO:0000313" key="4">
    <source>
        <dbReference type="Proteomes" id="UP001168423"/>
    </source>
</evidence>
<accession>A0ABT8M5K8</accession>
<dbReference type="PANTHER" id="PTHR45947">
    <property type="entry name" value="SULFOQUINOVOSYL TRANSFERASE SQD2"/>
    <property type="match status" value="1"/>
</dbReference>
<dbReference type="Gene3D" id="3.40.50.2000">
    <property type="entry name" value="Glycogen Phosphorylase B"/>
    <property type="match status" value="2"/>
</dbReference>
<evidence type="ECO:0000313" key="3">
    <source>
        <dbReference type="EMBL" id="MDN7013861.1"/>
    </source>
</evidence>
<dbReference type="Pfam" id="PF00534">
    <property type="entry name" value="Glycos_transf_1"/>
    <property type="match status" value="1"/>
</dbReference>
<gene>
    <name evidence="3" type="ORF">FGW20_12660</name>
</gene>
<proteinExistence type="predicted"/>
<keyword evidence="4" id="KW-1185">Reference proteome</keyword>
<dbReference type="InterPro" id="IPR050194">
    <property type="entry name" value="Glycosyltransferase_grp1"/>
</dbReference>
<evidence type="ECO:0000259" key="1">
    <source>
        <dbReference type="Pfam" id="PF00534"/>
    </source>
</evidence>
<dbReference type="Pfam" id="PF13439">
    <property type="entry name" value="Glyco_transf_4"/>
    <property type="match status" value="1"/>
</dbReference>
<dbReference type="SUPFAM" id="SSF53756">
    <property type="entry name" value="UDP-Glycosyltransferase/glycogen phosphorylase"/>
    <property type="match status" value="1"/>
</dbReference>
<dbReference type="CDD" id="cd03801">
    <property type="entry name" value="GT4_PimA-like"/>
    <property type="match status" value="1"/>
</dbReference>
<dbReference type="Proteomes" id="UP001168423">
    <property type="component" value="Unassembled WGS sequence"/>
</dbReference>
<comment type="caution">
    <text evidence="3">The sequence shown here is derived from an EMBL/GenBank/DDBJ whole genome shotgun (WGS) entry which is preliminary data.</text>
</comment>
<dbReference type="EMBL" id="VCYI01000022">
    <property type="protein sequence ID" value="MDN7013861.1"/>
    <property type="molecule type" value="Genomic_DNA"/>
</dbReference>
<evidence type="ECO:0000259" key="2">
    <source>
        <dbReference type="Pfam" id="PF13439"/>
    </source>
</evidence>
<dbReference type="InterPro" id="IPR028098">
    <property type="entry name" value="Glyco_trans_4-like_N"/>
</dbReference>
<feature type="domain" description="Glycosyltransferase subfamily 4-like N-terminal" evidence="2">
    <location>
        <begin position="16"/>
        <end position="173"/>
    </location>
</feature>
<dbReference type="InterPro" id="IPR001296">
    <property type="entry name" value="Glyco_trans_1"/>
</dbReference>
<dbReference type="PANTHER" id="PTHR45947:SF3">
    <property type="entry name" value="SULFOQUINOVOSYL TRANSFERASE SQD2"/>
    <property type="match status" value="1"/>
</dbReference>